<organism evidence="4 5">
    <name type="scientific">Kribbella sandramycini</name>
    <dbReference type="NCBI Taxonomy" id="60450"/>
    <lineage>
        <taxon>Bacteria</taxon>
        <taxon>Bacillati</taxon>
        <taxon>Actinomycetota</taxon>
        <taxon>Actinomycetes</taxon>
        <taxon>Propionibacteriales</taxon>
        <taxon>Kribbellaceae</taxon>
        <taxon>Kribbella</taxon>
    </lineage>
</organism>
<sequence length="272" mass="29369">MKLIRLALLASLAATGLYAVPSAASVTEEPIFQMPVPCGETWTMATHSGHNPPEKIDMINNAGRTHGAPALASAAGTVTVSGFAPDAGNMVVIDHGFGWKTRYLHLDTRTVAVGNTVALGAQIGTVGNTGTNTSGSHLHYEQITGTTVRQPKFRGIEVPRKWQYFQYAETSENCSGPVETKFWVDTFQDAPGYAAPGVNPSTGTLKKGTSYVYCRVEGPVVRVGNSFNKWWLQTDLDVGPRNQFVSAYYLSRWGNDEAKDNAGRDIKDCPAQ</sequence>
<dbReference type="EMBL" id="JACHKF010000001">
    <property type="protein sequence ID" value="MBB6566193.1"/>
    <property type="molecule type" value="Genomic_DNA"/>
</dbReference>
<feature type="domain" description="M23ase beta-sheet core" evidence="2">
    <location>
        <begin position="65"/>
        <end position="143"/>
    </location>
</feature>
<evidence type="ECO:0000256" key="1">
    <source>
        <dbReference type="SAM" id="SignalP"/>
    </source>
</evidence>
<keyword evidence="1" id="KW-0732">Signal</keyword>
<evidence type="ECO:0000313" key="6">
    <source>
        <dbReference type="Proteomes" id="UP000553957"/>
    </source>
</evidence>
<feature type="signal peptide" evidence="1">
    <location>
        <begin position="1"/>
        <end position="19"/>
    </location>
</feature>
<dbReference type="InterPro" id="IPR050570">
    <property type="entry name" value="Cell_wall_metabolism_enzyme"/>
</dbReference>
<comment type="caution">
    <text evidence="4">The sequence shown here is derived from an EMBL/GenBank/DDBJ whole genome shotgun (WGS) entry which is preliminary data.</text>
</comment>
<dbReference type="Gene3D" id="2.70.70.10">
    <property type="entry name" value="Glucose Permease (Domain IIA)"/>
    <property type="match status" value="1"/>
</dbReference>
<dbReference type="PANTHER" id="PTHR21666:SF270">
    <property type="entry name" value="MUREIN HYDROLASE ACTIVATOR ENVC"/>
    <property type="match status" value="1"/>
</dbReference>
<dbReference type="InterPro" id="IPR011055">
    <property type="entry name" value="Dup_hybrid_motif"/>
</dbReference>
<dbReference type="Proteomes" id="UP000553957">
    <property type="component" value="Unassembled WGS sequence"/>
</dbReference>
<dbReference type="GO" id="GO:0004222">
    <property type="term" value="F:metalloendopeptidase activity"/>
    <property type="evidence" value="ECO:0007669"/>
    <property type="project" value="TreeGrafter"/>
</dbReference>
<evidence type="ECO:0000313" key="5">
    <source>
        <dbReference type="Proteomes" id="UP000534306"/>
    </source>
</evidence>
<evidence type="ECO:0000259" key="2">
    <source>
        <dbReference type="Pfam" id="PF01551"/>
    </source>
</evidence>
<dbReference type="Proteomes" id="UP000534306">
    <property type="component" value="Unassembled WGS sequence"/>
</dbReference>
<dbReference type="InterPro" id="IPR016047">
    <property type="entry name" value="M23ase_b-sheet_dom"/>
</dbReference>
<dbReference type="Pfam" id="PF01551">
    <property type="entry name" value="Peptidase_M23"/>
    <property type="match status" value="1"/>
</dbReference>
<reference evidence="3 6" key="2">
    <citation type="submission" date="2020-08" db="EMBL/GenBank/DDBJ databases">
        <title>Sequencing the genomes of 1000 actinobacteria strains.</title>
        <authorList>
            <person name="Klenk H.-P."/>
        </authorList>
    </citation>
    <scope>NUCLEOTIDE SEQUENCE [LARGE SCALE GENOMIC DNA]</scope>
    <source>
        <strain evidence="3 6">DSM 15626</strain>
    </source>
</reference>
<name>A0A7Y4L2G5_9ACTN</name>
<keyword evidence="5" id="KW-1185">Reference proteome</keyword>
<evidence type="ECO:0000313" key="3">
    <source>
        <dbReference type="EMBL" id="MBB6566193.1"/>
    </source>
</evidence>
<dbReference type="AlphaFoldDB" id="A0A7Y4L2G5"/>
<proteinExistence type="predicted"/>
<dbReference type="SUPFAM" id="SSF51261">
    <property type="entry name" value="Duplicated hybrid motif"/>
    <property type="match status" value="1"/>
</dbReference>
<dbReference type="CDD" id="cd12797">
    <property type="entry name" value="M23_peptidase"/>
    <property type="match status" value="1"/>
</dbReference>
<dbReference type="PANTHER" id="PTHR21666">
    <property type="entry name" value="PEPTIDASE-RELATED"/>
    <property type="match status" value="1"/>
</dbReference>
<feature type="chain" id="PRO_5044130778" evidence="1">
    <location>
        <begin position="20"/>
        <end position="272"/>
    </location>
</feature>
<reference evidence="4 5" key="1">
    <citation type="submission" date="2020-05" db="EMBL/GenBank/DDBJ databases">
        <title>Genome sequence of Kribbella sandramycini ATCC 39419.</title>
        <authorList>
            <person name="Maclea K.S."/>
            <person name="Fair J.L."/>
        </authorList>
    </citation>
    <scope>NUCLEOTIDE SEQUENCE [LARGE SCALE GENOMIC DNA]</scope>
    <source>
        <strain evidence="4 5">ATCC 39419</strain>
    </source>
</reference>
<evidence type="ECO:0000313" key="4">
    <source>
        <dbReference type="EMBL" id="NOL43140.1"/>
    </source>
</evidence>
<protein>
    <submittedName>
        <fullName evidence="4">M23 family metallopeptidase</fullName>
    </submittedName>
</protein>
<dbReference type="RefSeq" id="WP_171675819.1">
    <property type="nucleotide sequence ID" value="NZ_BAAAGT010000010.1"/>
</dbReference>
<accession>A0A7Y4L2G5</accession>
<gene>
    <name evidence="3" type="ORF">HNR71_001830</name>
    <name evidence="4" type="ORF">HPO96_23105</name>
</gene>
<dbReference type="EMBL" id="JABJRC010000005">
    <property type="protein sequence ID" value="NOL43140.1"/>
    <property type="molecule type" value="Genomic_DNA"/>
</dbReference>